<dbReference type="Proteomes" id="UP001208017">
    <property type="component" value="Unassembled WGS sequence"/>
</dbReference>
<feature type="signal peptide" evidence="1">
    <location>
        <begin position="1"/>
        <end position="22"/>
    </location>
</feature>
<dbReference type="EMBL" id="JAPMLT010000002">
    <property type="protein sequence ID" value="MCX7569295.1"/>
    <property type="molecule type" value="Genomic_DNA"/>
</dbReference>
<keyword evidence="1" id="KW-0732">Signal</keyword>
<organism evidence="2 3">
    <name type="scientific">Tumebacillus lacus</name>
    <dbReference type="NCBI Taxonomy" id="2995335"/>
    <lineage>
        <taxon>Bacteria</taxon>
        <taxon>Bacillati</taxon>
        <taxon>Bacillota</taxon>
        <taxon>Bacilli</taxon>
        <taxon>Bacillales</taxon>
        <taxon>Alicyclobacillaceae</taxon>
        <taxon>Tumebacillus</taxon>
    </lineage>
</organism>
<evidence type="ECO:0000313" key="2">
    <source>
        <dbReference type="EMBL" id="MCX7569295.1"/>
    </source>
</evidence>
<name>A0ABT3WXA5_9BACL</name>
<comment type="caution">
    <text evidence="2">The sequence shown here is derived from an EMBL/GenBank/DDBJ whole genome shotgun (WGS) entry which is preliminary data.</text>
</comment>
<dbReference type="Pfam" id="PF11518">
    <property type="entry name" value="DUF3221"/>
    <property type="match status" value="1"/>
</dbReference>
<accession>A0ABT3WXA5</accession>
<proteinExistence type="predicted"/>
<reference evidence="2 3" key="1">
    <citation type="submission" date="2022-11" db="EMBL/GenBank/DDBJ databases">
        <title>Study of microbial diversity in lake waters.</title>
        <authorList>
            <person name="Zhang J."/>
        </authorList>
    </citation>
    <scope>NUCLEOTIDE SEQUENCE [LARGE SCALE GENOMIC DNA]</scope>
    <source>
        <strain evidence="2 3">DT12</strain>
    </source>
</reference>
<feature type="chain" id="PRO_5046468363" evidence="1">
    <location>
        <begin position="23"/>
        <end position="170"/>
    </location>
</feature>
<keyword evidence="3" id="KW-1185">Reference proteome</keyword>
<dbReference type="RefSeq" id="WP_267150542.1">
    <property type="nucleotide sequence ID" value="NZ_JAPMLT010000002.1"/>
</dbReference>
<dbReference type="PROSITE" id="PS51257">
    <property type="entry name" value="PROKAR_LIPOPROTEIN"/>
    <property type="match status" value="1"/>
</dbReference>
<sequence length="170" mass="18342">MWKRFFAVLVALVLAVGLAGCAAEEEPFGMAGHVVKREGDRVLVVDPVGKQVERMFYNAVWVKTTDASIHVGQKVQVYFDGPILTSYPGQGAARSIAVIPQEKPAGARLTPEQAVAAALVGASDWNVPVVRGVKYVESGRWDVTLLEAMEDQGKDVTLRVSDAAGKLYED</sequence>
<dbReference type="InterPro" id="IPR021598">
    <property type="entry name" value="DUF3221"/>
</dbReference>
<evidence type="ECO:0000313" key="3">
    <source>
        <dbReference type="Proteomes" id="UP001208017"/>
    </source>
</evidence>
<protein>
    <submittedName>
        <fullName evidence="2">YobA family protein</fullName>
    </submittedName>
</protein>
<evidence type="ECO:0000256" key="1">
    <source>
        <dbReference type="SAM" id="SignalP"/>
    </source>
</evidence>
<gene>
    <name evidence="2" type="ORF">OS242_04920</name>
</gene>